<name>A0A1F5R4B3_9BACT</name>
<protein>
    <recommendedName>
        <fullName evidence="1">Methyltransferase type 11 domain-containing protein</fullName>
    </recommendedName>
</protein>
<dbReference type="EMBL" id="MFFM01000046">
    <property type="protein sequence ID" value="OGF08863.1"/>
    <property type="molecule type" value="Genomic_DNA"/>
</dbReference>
<evidence type="ECO:0000259" key="1">
    <source>
        <dbReference type="Pfam" id="PF08241"/>
    </source>
</evidence>
<evidence type="ECO:0000313" key="2">
    <source>
        <dbReference type="EMBL" id="OGF08863.1"/>
    </source>
</evidence>
<accession>A0A1F5R4B3</accession>
<organism evidence="2 3">
    <name type="scientific">Candidatus Edwardsbacteria bacterium GWF2_54_11</name>
    <dbReference type="NCBI Taxonomy" id="1817851"/>
    <lineage>
        <taxon>Bacteria</taxon>
        <taxon>Candidatus Edwardsiibacteriota</taxon>
    </lineage>
</organism>
<dbReference type="Proteomes" id="UP000177230">
    <property type="component" value="Unassembled WGS sequence"/>
</dbReference>
<proteinExistence type="predicted"/>
<dbReference type="Gene3D" id="3.40.50.150">
    <property type="entry name" value="Vaccinia Virus protein VP39"/>
    <property type="match status" value="1"/>
</dbReference>
<dbReference type="Pfam" id="PF08241">
    <property type="entry name" value="Methyltransf_11"/>
    <property type="match status" value="1"/>
</dbReference>
<dbReference type="SUPFAM" id="SSF53335">
    <property type="entry name" value="S-adenosyl-L-methionine-dependent methyltransferases"/>
    <property type="match status" value="1"/>
</dbReference>
<feature type="domain" description="Methyltransferase type 11" evidence="1">
    <location>
        <begin position="60"/>
        <end position="151"/>
    </location>
</feature>
<gene>
    <name evidence="2" type="ORF">A2024_01145</name>
</gene>
<dbReference type="InterPro" id="IPR029063">
    <property type="entry name" value="SAM-dependent_MTases_sf"/>
</dbReference>
<sequence length="253" mass="29626">MEESEKYWHRKFDQLAIMDIPDWQRSSWWYAYIVDNQRKYLEQNLRRHYPRGLKNLLIADLGCGPGLYFDRLSKPGCNMVGLDFSLKALKVNPHSDNRQIWGLVGGDVSNLPFKPGIFDVILLFGVLQTADDPCEYIRSVSRAMKPGGMLLLTTLRQHSPWELPFWPVHILSARDYFPGVKTRESALIRSRDILLPREEDEKYHPLKRYKQKRLKGWLDKSGFHKIQFSYDGPITMIPHISNSVMIYVKAFKK</sequence>
<dbReference type="GO" id="GO:0008757">
    <property type="term" value="F:S-adenosylmethionine-dependent methyltransferase activity"/>
    <property type="evidence" value="ECO:0007669"/>
    <property type="project" value="InterPro"/>
</dbReference>
<dbReference type="AlphaFoldDB" id="A0A1F5R4B3"/>
<reference evidence="2 3" key="1">
    <citation type="journal article" date="2016" name="Nat. Commun.">
        <title>Thousands of microbial genomes shed light on interconnected biogeochemical processes in an aquifer system.</title>
        <authorList>
            <person name="Anantharaman K."/>
            <person name="Brown C.T."/>
            <person name="Hug L.A."/>
            <person name="Sharon I."/>
            <person name="Castelle C.J."/>
            <person name="Probst A.J."/>
            <person name="Thomas B.C."/>
            <person name="Singh A."/>
            <person name="Wilkins M.J."/>
            <person name="Karaoz U."/>
            <person name="Brodie E.L."/>
            <person name="Williams K.H."/>
            <person name="Hubbard S.S."/>
            <person name="Banfield J.F."/>
        </authorList>
    </citation>
    <scope>NUCLEOTIDE SEQUENCE [LARGE SCALE GENOMIC DNA]</scope>
</reference>
<evidence type="ECO:0000313" key="3">
    <source>
        <dbReference type="Proteomes" id="UP000177230"/>
    </source>
</evidence>
<dbReference type="InterPro" id="IPR013216">
    <property type="entry name" value="Methyltransf_11"/>
</dbReference>
<dbReference type="CDD" id="cd02440">
    <property type="entry name" value="AdoMet_MTases"/>
    <property type="match status" value="1"/>
</dbReference>
<dbReference type="PANTHER" id="PTHR43591">
    <property type="entry name" value="METHYLTRANSFERASE"/>
    <property type="match status" value="1"/>
</dbReference>
<comment type="caution">
    <text evidence="2">The sequence shown here is derived from an EMBL/GenBank/DDBJ whole genome shotgun (WGS) entry which is preliminary data.</text>
</comment>